<protein>
    <submittedName>
        <fullName evidence="1">Protein transport protein yif1</fullName>
    </submittedName>
</protein>
<sequence length="348" mass="38404">MQRPAYAIPPAQSPPLHHPVPQHVSTVPQLRSPPPPVPQNAQQQQQAGGYGYGQSPPQQGQPGGAQGSNYMHPAFGGFMNDPTTQMGFQMGKSAVAAGQEYVEQNINRYVNVSALKHYFNVSNAYVIQKLFIVLFPWRHRPWSRQQARLSANGQTAEFLPPREDVNSPDMYIPTMAFVTYILLSALIAGLHGNFEPQLLGLTFSNAAVIIVLELVVLWLGRYFLNISSESQIYDLVAYSGYKFVGVIATVGISAVFNAGKGTGGWVGWGVFGYAFLANAFFLLRSLKYVLLPSDNTPGNPSMQTIARGQRSRRTQFLFIYSYVIQFAFMWWLTALDVSGTLMKAKGGK</sequence>
<proteinExistence type="predicted"/>
<keyword evidence="2" id="KW-1185">Reference proteome</keyword>
<name>A0ACC3N424_9PEZI</name>
<reference evidence="1" key="1">
    <citation type="submission" date="2023-07" db="EMBL/GenBank/DDBJ databases">
        <title>Black Yeasts Isolated from many extreme environments.</title>
        <authorList>
            <person name="Coleine C."/>
            <person name="Stajich J.E."/>
            <person name="Selbmann L."/>
        </authorList>
    </citation>
    <scope>NUCLEOTIDE SEQUENCE</scope>
    <source>
        <strain evidence="1">CCFEE 5714</strain>
    </source>
</reference>
<accession>A0ACC3N424</accession>
<dbReference type="EMBL" id="JAUTXU010000104">
    <property type="protein sequence ID" value="KAK3707999.1"/>
    <property type="molecule type" value="Genomic_DNA"/>
</dbReference>
<evidence type="ECO:0000313" key="1">
    <source>
        <dbReference type="EMBL" id="KAK3707999.1"/>
    </source>
</evidence>
<comment type="caution">
    <text evidence="1">The sequence shown here is derived from an EMBL/GenBank/DDBJ whole genome shotgun (WGS) entry which is preliminary data.</text>
</comment>
<evidence type="ECO:0000313" key="2">
    <source>
        <dbReference type="Proteomes" id="UP001281147"/>
    </source>
</evidence>
<dbReference type="Proteomes" id="UP001281147">
    <property type="component" value="Unassembled WGS sequence"/>
</dbReference>
<organism evidence="1 2">
    <name type="scientific">Vermiconidia calcicola</name>
    <dbReference type="NCBI Taxonomy" id="1690605"/>
    <lineage>
        <taxon>Eukaryota</taxon>
        <taxon>Fungi</taxon>
        <taxon>Dikarya</taxon>
        <taxon>Ascomycota</taxon>
        <taxon>Pezizomycotina</taxon>
        <taxon>Dothideomycetes</taxon>
        <taxon>Dothideomycetidae</taxon>
        <taxon>Mycosphaerellales</taxon>
        <taxon>Extremaceae</taxon>
        <taxon>Vermiconidia</taxon>
    </lineage>
</organism>
<gene>
    <name evidence="1" type="primary">hrf1_1</name>
    <name evidence="1" type="ORF">LTR37_011692</name>
</gene>